<dbReference type="SMART" id="SM00869">
    <property type="entry name" value="Autotransporter"/>
    <property type="match status" value="1"/>
</dbReference>
<dbReference type="GO" id="GO:0019867">
    <property type="term" value="C:outer membrane"/>
    <property type="evidence" value="ECO:0007669"/>
    <property type="project" value="InterPro"/>
</dbReference>
<accession>A0A839UJJ8</accession>
<comment type="caution">
    <text evidence="2">The sequence shown here is derived from an EMBL/GenBank/DDBJ whole genome shotgun (WGS) entry which is preliminary data.</text>
</comment>
<dbReference type="EMBL" id="JACHXN010000054">
    <property type="protein sequence ID" value="MBB3149933.1"/>
    <property type="molecule type" value="Genomic_DNA"/>
</dbReference>
<evidence type="ECO:0000259" key="1">
    <source>
        <dbReference type="PROSITE" id="PS51208"/>
    </source>
</evidence>
<dbReference type="PROSITE" id="PS51208">
    <property type="entry name" value="AUTOTRANSPORTER"/>
    <property type="match status" value="1"/>
</dbReference>
<organism evidence="2 3">
    <name type="scientific">Phyllobacterium trifolii</name>
    <dbReference type="NCBI Taxonomy" id="300193"/>
    <lineage>
        <taxon>Bacteria</taxon>
        <taxon>Pseudomonadati</taxon>
        <taxon>Pseudomonadota</taxon>
        <taxon>Alphaproteobacteria</taxon>
        <taxon>Hyphomicrobiales</taxon>
        <taxon>Phyllobacteriaceae</taxon>
        <taxon>Phyllobacterium</taxon>
    </lineage>
</organism>
<feature type="domain" description="Autotransporter" evidence="1">
    <location>
        <begin position="1"/>
        <end position="227"/>
    </location>
</feature>
<dbReference type="InterPro" id="IPR006315">
    <property type="entry name" value="OM_autotransptr_brl_dom"/>
</dbReference>
<sequence length="227" mass="24680">MAVGSANAEVEHSLLGRTFKGGEDKFNAVTIGGYWTRFGENYWYLDGVLQGTWYDMDMTAARGLRDGDTNGFGLAASLEGGYPFHLGNGWLLGPQAQLVYQALNIDDFYDGAADVSYSDTDSLAGRIGARVARDWDVGGEASKHRCTLWGRVDIWHEFLGDPTTEFSSANGSIPFDVDSSDTWGKLGIGAAMQVTDATTIYGNANYETSFDGDANAWEGKFGIKMTW</sequence>
<dbReference type="InterPro" id="IPR036709">
    <property type="entry name" value="Autotransporte_beta_dom_sf"/>
</dbReference>
<dbReference type="Gene3D" id="2.40.128.130">
    <property type="entry name" value="Autotransporter beta-domain"/>
    <property type="match status" value="1"/>
</dbReference>
<keyword evidence="3" id="KW-1185">Reference proteome</keyword>
<dbReference type="AlphaFoldDB" id="A0A839UJJ8"/>
<dbReference type="Proteomes" id="UP000554520">
    <property type="component" value="Unassembled WGS sequence"/>
</dbReference>
<dbReference type="Pfam" id="PF03797">
    <property type="entry name" value="Autotransporter"/>
    <property type="match status" value="1"/>
</dbReference>
<dbReference type="SUPFAM" id="SSF103515">
    <property type="entry name" value="Autotransporter"/>
    <property type="match status" value="1"/>
</dbReference>
<reference evidence="2 3" key="1">
    <citation type="submission" date="2020-08" db="EMBL/GenBank/DDBJ databases">
        <title>Genomic Encyclopedia of Type Strains, Phase III (KMG-III): the genomes of soil and plant-associated and newly described type strains.</title>
        <authorList>
            <person name="Whitman W."/>
        </authorList>
    </citation>
    <scope>NUCLEOTIDE SEQUENCE [LARGE SCALE GENOMIC DNA]</scope>
    <source>
        <strain evidence="2 3">CECT 7015</strain>
    </source>
</reference>
<evidence type="ECO:0000313" key="3">
    <source>
        <dbReference type="Proteomes" id="UP000554520"/>
    </source>
</evidence>
<dbReference type="NCBIfam" id="TIGR01414">
    <property type="entry name" value="autotrans_barl"/>
    <property type="match status" value="1"/>
</dbReference>
<proteinExistence type="predicted"/>
<dbReference type="InterPro" id="IPR051551">
    <property type="entry name" value="Autotransporter_adhesion"/>
</dbReference>
<protein>
    <submittedName>
        <fullName evidence="2">Outer membrane autotransporter protein</fullName>
    </submittedName>
</protein>
<name>A0A839UJJ8_9HYPH</name>
<dbReference type="PANTHER" id="PTHR35037:SF3">
    <property type="entry name" value="C-TERMINAL REGION OF AIDA-LIKE PROTEIN"/>
    <property type="match status" value="1"/>
</dbReference>
<evidence type="ECO:0000313" key="2">
    <source>
        <dbReference type="EMBL" id="MBB3149933.1"/>
    </source>
</evidence>
<dbReference type="PANTHER" id="PTHR35037">
    <property type="entry name" value="C-TERMINAL REGION OF AIDA-LIKE PROTEIN"/>
    <property type="match status" value="1"/>
</dbReference>
<dbReference type="InterPro" id="IPR005546">
    <property type="entry name" value="Autotransporte_beta"/>
</dbReference>
<gene>
    <name evidence="2" type="ORF">FHS21_006392</name>
</gene>